<evidence type="ECO:0000256" key="2">
    <source>
        <dbReference type="SAM" id="SignalP"/>
    </source>
</evidence>
<comment type="caution">
    <text evidence="4">The sequence shown here is derived from an EMBL/GenBank/DDBJ whole genome shotgun (WGS) entry which is preliminary data.</text>
</comment>
<feature type="signal peptide" evidence="2">
    <location>
        <begin position="1"/>
        <end position="19"/>
    </location>
</feature>
<feature type="transmembrane region" description="Helical" evidence="1">
    <location>
        <begin position="74"/>
        <end position="94"/>
    </location>
</feature>
<dbReference type="Pfam" id="PF07331">
    <property type="entry name" value="TctB"/>
    <property type="match status" value="1"/>
</dbReference>
<feature type="transmembrane region" description="Helical" evidence="1">
    <location>
        <begin position="189"/>
        <end position="208"/>
    </location>
</feature>
<organism evidence="4">
    <name type="scientific">Alloyangia mangrovi</name>
    <dbReference type="NCBI Taxonomy" id="1779329"/>
    <lineage>
        <taxon>Bacteria</taxon>
        <taxon>Pseudomonadati</taxon>
        <taxon>Pseudomonadota</taxon>
        <taxon>Alphaproteobacteria</taxon>
        <taxon>Rhodobacterales</taxon>
        <taxon>Roseobacteraceae</taxon>
        <taxon>Alloyangia</taxon>
    </lineage>
</organism>
<dbReference type="InterPro" id="IPR009936">
    <property type="entry name" value="DUF1468"/>
</dbReference>
<dbReference type="EMBL" id="NTHN01000142">
    <property type="protein sequence ID" value="PBD19357.1"/>
    <property type="molecule type" value="Genomic_DNA"/>
</dbReference>
<sequence>MRQSSSVSSLVLLPVNAFAFLIGTRATSCKQEYEQFTYVNNKAFDTASKYTEHQPRRRGGNVRIKLAAIDWRDASVAVAVLALGLTGVVLSSRYSLGEMRNIGPGAFPMIVSVLIVLTGLLIAIESVVARHEEGDDLRGEPVPFRVLLFVTAGLLAFVALTPLAGAVPGILACVFLASMADGSLRLWQVALLAALVAGFCALVFVVLLKLPMTLVTW</sequence>
<name>A0A2A3JX08_9RHOB</name>
<evidence type="ECO:0000256" key="1">
    <source>
        <dbReference type="SAM" id="Phobius"/>
    </source>
</evidence>
<evidence type="ECO:0000313" key="4">
    <source>
        <dbReference type="EMBL" id="PBD19357.1"/>
    </source>
</evidence>
<keyword evidence="1" id="KW-0472">Membrane</keyword>
<proteinExistence type="predicted"/>
<feature type="transmembrane region" description="Helical" evidence="1">
    <location>
        <begin position="144"/>
        <end position="177"/>
    </location>
</feature>
<protein>
    <recommendedName>
        <fullName evidence="3">DUF1468 domain-containing protein</fullName>
    </recommendedName>
</protein>
<dbReference type="AlphaFoldDB" id="A0A2A3JX08"/>
<gene>
    <name evidence="4" type="ORF">CLG85_09805</name>
</gene>
<keyword evidence="1" id="KW-1133">Transmembrane helix</keyword>
<accession>A0A2A3JX08</accession>
<feature type="chain" id="PRO_5012291214" description="DUF1468 domain-containing protein" evidence="2">
    <location>
        <begin position="20"/>
        <end position="217"/>
    </location>
</feature>
<evidence type="ECO:0000259" key="3">
    <source>
        <dbReference type="Pfam" id="PF07331"/>
    </source>
</evidence>
<dbReference type="OrthoDB" id="5186924at2"/>
<reference evidence="4" key="1">
    <citation type="submission" date="2017-09" db="EMBL/GenBank/DDBJ databases">
        <title>Yangia sp. SAOS 153D whole genome sequencing.</title>
        <authorList>
            <person name="Verma A."/>
            <person name="Krishnamurthi S."/>
        </authorList>
    </citation>
    <scope>NUCLEOTIDE SEQUENCE [LARGE SCALE GENOMIC DNA]</scope>
    <source>
        <strain evidence="4">SAOS 153D</strain>
    </source>
</reference>
<feature type="transmembrane region" description="Helical" evidence="1">
    <location>
        <begin position="106"/>
        <end position="124"/>
    </location>
</feature>
<keyword evidence="2" id="KW-0732">Signal</keyword>
<keyword evidence="1" id="KW-0812">Transmembrane</keyword>
<feature type="domain" description="DUF1468" evidence="3">
    <location>
        <begin position="77"/>
        <end position="212"/>
    </location>
</feature>